<dbReference type="AlphaFoldDB" id="A0A0F9PGR2"/>
<dbReference type="EMBL" id="LAZR01005400">
    <property type="protein sequence ID" value="KKN00231.1"/>
    <property type="molecule type" value="Genomic_DNA"/>
</dbReference>
<organism evidence="1">
    <name type="scientific">marine sediment metagenome</name>
    <dbReference type="NCBI Taxonomy" id="412755"/>
    <lineage>
        <taxon>unclassified sequences</taxon>
        <taxon>metagenomes</taxon>
        <taxon>ecological metagenomes</taxon>
    </lineage>
</organism>
<proteinExistence type="predicted"/>
<name>A0A0F9PGR2_9ZZZZ</name>
<evidence type="ECO:0000313" key="1">
    <source>
        <dbReference type="EMBL" id="KKN00231.1"/>
    </source>
</evidence>
<comment type="caution">
    <text evidence="1">The sequence shown here is derived from an EMBL/GenBank/DDBJ whole genome shotgun (WGS) entry which is preliminary data.</text>
</comment>
<sequence>MTHTLRESLEGVCINPFIMDERGLRLEFIKQRKEFIMETAATPEARILKHLELSNEIESMGKVIHMLKKLILEITGEAPADEVKSEVAPPQPSLLDLLNQGSGRLIKHREEALEKIQTIRELIL</sequence>
<protein>
    <submittedName>
        <fullName evidence="1">Uncharacterized protein</fullName>
    </submittedName>
</protein>
<accession>A0A0F9PGR2</accession>
<reference evidence="1" key="1">
    <citation type="journal article" date="2015" name="Nature">
        <title>Complex archaea that bridge the gap between prokaryotes and eukaryotes.</title>
        <authorList>
            <person name="Spang A."/>
            <person name="Saw J.H."/>
            <person name="Jorgensen S.L."/>
            <person name="Zaremba-Niedzwiedzka K."/>
            <person name="Martijn J."/>
            <person name="Lind A.E."/>
            <person name="van Eijk R."/>
            <person name="Schleper C."/>
            <person name="Guy L."/>
            <person name="Ettema T.J."/>
        </authorList>
    </citation>
    <scope>NUCLEOTIDE SEQUENCE</scope>
</reference>
<gene>
    <name evidence="1" type="ORF">LCGC14_1139860</name>
</gene>